<protein>
    <recommendedName>
        <fullName evidence="4">histidine kinase</fullName>
        <ecNumber evidence="4">2.7.13.3</ecNumber>
    </recommendedName>
</protein>
<dbReference type="SUPFAM" id="SSF55874">
    <property type="entry name" value="ATPase domain of HSP90 chaperone/DNA topoisomerase II/histidine kinase"/>
    <property type="match status" value="1"/>
</dbReference>
<evidence type="ECO:0000256" key="4">
    <source>
        <dbReference type="ARBA" id="ARBA00012438"/>
    </source>
</evidence>
<accession>A0A1V2ZYS5</accession>
<dbReference type="InterPro" id="IPR003594">
    <property type="entry name" value="HATPase_dom"/>
</dbReference>
<feature type="transmembrane region" description="Helical" evidence="14">
    <location>
        <begin position="429"/>
        <end position="451"/>
    </location>
</feature>
<dbReference type="RefSeq" id="WP_077244165.1">
    <property type="nucleotide sequence ID" value="NZ_MUZR01000020.1"/>
</dbReference>
<keyword evidence="8" id="KW-0547">Nucleotide-binding</keyword>
<dbReference type="EMBL" id="MUZR01000020">
    <property type="protein sequence ID" value="OOC10252.1"/>
    <property type="molecule type" value="Genomic_DNA"/>
</dbReference>
<feature type="transmembrane region" description="Helical" evidence="14">
    <location>
        <begin position="183"/>
        <end position="210"/>
    </location>
</feature>
<sequence>MTLSLGLIYAVGVAYLAILFGIAFVADRSSRVGRLAASPWVFSLSLGVYATSWTFYGNIGFLAEQGYLYLTIYLGVTLAFAATPWLLRPLLRLTREHQLTSLADLFAFRYRSRLTGPVVALFMLAGVLPYIALQIKAVTESAAVLTAETPPHLLALAFSVTIAAFAILFGARHIAPREKHAGLVLAIAFESLIKLIAILGIAGVALFAVFGGPAGLNEWLDANPGATEALYAPVREGGWFAMMVLAFAAAFLLPRQFHMLFTENIDPRALNRAAWAFPAFLLLLNLPMPVLYWAGEAAGLAIDPNYYAIGIAGWLDSATLALLVFIGGVSAASAMMIVTTLALAHMGTNYLTPIGRLQEDDAPGSNLYRRLLWARRTWVVLIIGLGYAFYGVLQVVEGLAELGLISFAAVAQLLPGLAGLLFWNRATRFGFLAGLGAGILGWMFTLVLPLLDTAGILPGLPDPRNWLQAGHLDPWTFALTLSLGVNALLFVAVSLLTRPNPEEREAGRACCPGDATAGTAGGLPLAGDVGEMETALAATLGPGPAHHEVQRALDELGLPRHTRSRSDLRRLRERIERNLSGLLGPVLARMIVDQHLRLDAAGRHTLGESLRRVEEQLETRALPLSGLAAELDALRRFHRQILHELPLGVASLTASGEITGWNQALGQLTGIPPDTATGQPLDSLPRPWRGLLTAFIESPDRQWYKLHLELEDGGRRLNLHKSDLLDSEGRREGRIILIEDVTDRAQLEAEIAHSDRLASIGRFAAGVAHEIGNPLTGIASLAQTLPLEDDPDEIRAIADDVLAQTRRINDIVQSLITFAHAEEPAGSRFEDLDPAELIHEAIRLTRLAGRKDLHFVTSGLDAPGLQVRGARGPLLQVFINLLTNAEQASPEGATVRVGAERRDGRVRVVVEDEGTGIEPDSLDRLFEPFFTTKPTGQGTGLGLPVAYSIVQDHGGTLTASNRPEGGARFLLTLPGGDPS</sequence>
<dbReference type="GO" id="GO:0022857">
    <property type="term" value="F:transmembrane transporter activity"/>
    <property type="evidence" value="ECO:0007669"/>
    <property type="project" value="InterPro"/>
</dbReference>
<evidence type="ECO:0000256" key="12">
    <source>
        <dbReference type="ARBA" id="ARBA00023012"/>
    </source>
</evidence>
<dbReference type="Gene3D" id="3.30.450.20">
    <property type="entry name" value="PAS domain"/>
    <property type="match status" value="1"/>
</dbReference>
<dbReference type="PROSITE" id="PS50283">
    <property type="entry name" value="NA_SOLUT_SYMP_3"/>
    <property type="match status" value="1"/>
</dbReference>
<evidence type="ECO:0000256" key="1">
    <source>
        <dbReference type="ARBA" id="ARBA00000085"/>
    </source>
</evidence>
<dbReference type="PRINTS" id="PR00344">
    <property type="entry name" value="BCTRLSENSOR"/>
</dbReference>
<dbReference type="PROSITE" id="PS50112">
    <property type="entry name" value="PAS"/>
    <property type="match status" value="1"/>
</dbReference>
<evidence type="ECO:0000256" key="9">
    <source>
        <dbReference type="ARBA" id="ARBA00022777"/>
    </source>
</evidence>
<evidence type="ECO:0000256" key="10">
    <source>
        <dbReference type="ARBA" id="ARBA00022840"/>
    </source>
</evidence>
<dbReference type="SUPFAM" id="SSF47384">
    <property type="entry name" value="Homodimeric domain of signal transducing histidine kinase"/>
    <property type="match status" value="1"/>
</dbReference>
<gene>
    <name evidence="17" type="ORF">B1A74_06775</name>
</gene>
<dbReference type="STRING" id="252474.B1A74_06775"/>
<dbReference type="OrthoDB" id="9764438at2"/>
<dbReference type="Pfam" id="PF02518">
    <property type="entry name" value="HATPase_c"/>
    <property type="match status" value="1"/>
</dbReference>
<feature type="domain" description="PAS" evidence="16">
    <location>
        <begin position="634"/>
        <end position="679"/>
    </location>
</feature>
<dbReference type="InterPro" id="IPR001734">
    <property type="entry name" value="Na/solute_symporter"/>
</dbReference>
<dbReference type="InterPro" id="IPR036890">
    <property type="entry name" value="HATPase_C_sf"/>
</dbReference>
<keyword evidence="9 17" id="KW-0418">Kinase</keyword>
<organism evidence="17 18">
    <name type="scientific">Thioalkalivibrio halophilus</name>
    <dbReference type="NCBI Taxonomy" id="252474"/>
    <lineage>
        <taxon>Bacteria</taxon>
        <taxon>Pseudomonadati</taxon>
        <taxon>Pseudomonadota</taxon>
        <taxon>Gammaproteobacteria</taxon>
        <taxon>Chromatiales</taxon>
        <taxon>Ectothiorhodospiraceae</taxon>
        <taxon>Thioalkalivibrio</taxon>
    </lineage>
</organism>
<evidence type="ECO:0000256" key="14">
    <source>
        <dbReference type="SAM" id="Phobius"/>
    </source>
</evidence>
<keyword evidence="13 14" id="KW-0472">Membrane</keyword>
<keyword evidence="12" id="KW-0902">Two-component regulatory system</keyword>
<dbReference type="GO" id="GO:0005524">
    <property type="term" value="F:ATP binding"/>
    <property type="evidence" value="ECO:0007669"/>
    <property type="project" value="UniProtKB-KW"/>
</dbReference>
<dbReference type="InterPro" id="IPR005467">
    <property type="entry name" value="His_kinase_dom"/>
</dbReference>
<evidence type="ECO:0000313" key="17">
    <source>
        <dbReference type="EMBL" id="OOC10252.1"/>
    </source>
</evidence>
<feature type="transmembrane region" description="Helical" evidence="14">
    <location>
        <begin position="237"/>
        <end position="253"/>
    </location>
</feature>
<dbReference type="GO" id="GO:0016020">
    <property type="term" value="C:membrane"/>
    <property type="evidence" value="ECO:0007669"/>
    <property type="project" value="UniProtKB-SubCell"/>
</dbReference>
<dbReference type="Gene3D" id="1.20.1730.10">
    <property type="entry name" value="Sodium/glucose cotransporter"/>
    <property type="match status" value="1"/>
</dbReference>
<evidence type="ECO:0000256" key="2">
    <source>
        <dbReference type="ARBA" id="ARBA00004141"/>
    </source>
</evidence>
<keyword evidence="18" id="KW-1185">Reference proteome</keyword>
<dbReference type="InterPro" id="IPR038377">
    <property type="entry name" value="Na/Glc_symporter_sf"/>
</dbReference>
<keyword evidence="5" id="KW-0597">Phosphoprotein</keyword>
<feature type="transmembrane region" description="Helical" evidence="14">
    <location>
        <begin position="153"/>
        <end position="171"/>
    </location>
</feature>
<dbReference type="Gene3D" id="1.10.287.130">
    <property type="match status" value="1"/>
</dbReference>
<keyword evidence="6" id="KW-0808">Transferase</keyword>
<feature type="transmembrane region" description="Helical" evidence="14">
    <location>
        <begin position="475"/>
        <end position="496"/>
    </location>
</feature>
<dbReference type="CDD" id="cd00082">
    <property type="entry name" value="HisKA"/>
    <property type="match status" value="1"/>
</dbReference>
<feature type="domain" description="Histidine kinase" evidence="15">
    <location>
        <begin position="766"/>
        <end position="977"/>
    </location>
</feature>
<keyword evidence="11 14" id="KW-1133">Transmembrane helix</keyword>
<dbReference type="GO" id="GO:0000155">
    <property type="term" value="F:phosphorelay sensor kinase activity"/>
    <property type="evidence" value="ECO:0007669"/>
    <property type="project" value="InterPro"/>
</dbReference>
<evidence type="ECO:0000256" key="13">
    <source>
        <dbReference type="ARBA" id="ARBA00023136"/>
    </source>
</evidence>
<evidence type="ECO:0000256" key="11">
    <source>
        <dbReference type="ARBA" id="ARBA00022989"/>
    </source>
</evidence>
<dbReference type="Pfam" id="PF00512">
    <property type="entry name" value="HisKA"/>
    <property type="match status" value="1"/>
</dbReference>
<dbReference type="NCBIfam" id="TIGR00229">
    <property type="entry name" value="sensory_box"/>
    <property type="match status" value="1"/>
</dbReference>
<feature type="transmembrane region" description="Helical" evidence="14">
    <location>
        <begin position="274"/>
        <end position="294"/>
    </location>
</feature>
<dbReference type="Gene3D" id="3.30.565.10">
    <property type="entry name" value="Histidine kinase-like ATPase, C-terminal domain"/>
    <property type="match status" value="1"/>
</dbReference>
<evidence type="ECO:0000256" key="3">
    <source>
        <dbReference type="ARBA" id="ARBA00006434"/>
    </source>
</evidence>
<dbReference type="AlphaFoldDB" id="A0A1V2ZYS5"/>
<reference evidence="17 18" key="1">
    <citation type="submission" date="2017-02" db="EMBL/GenBank/DDBJ databases">
        <title>Genomic diversity within the haloalkaliphilic genus Thioalkalivibrio.</title>
        <authorList>
            <person name="Ahn A.-C."/>
            <person name="Meier-Kolthoff J."/>
            <person name="Overmars L."/>
            <person name="Richter M."/>
            <person name="Woyke T."/>
            <person name="Sorokin D.Y."/>
            <person name="Muyzer G."/>
        </authorList>
    </citation>
    <scope>NUCLEOTIDE SEQUENCE [LARGE SCALE GENOMIC DNA]</scope>
    <source>
        <strain evidence="17 18">HL17</strain>
    </source>
</reference>
<evidence type="ECO:0000256" key="5">
    <source>
        <dbReference type="ARBA" id="ARBA00022553"/>
    </source>
</evidence>
<evidence type="ECO:0000313" key="18">
    <source>
        <dbReference type="Proteomes" id="UP000189177"/>
    </source>
</evidence>
<comment type="caution">
    <text evidence="17">The sequence shown here is derived from an EMBL/GenBank/DDBJ whole genome shotgun (WGS) entry which is preliminary data.</text>
</comment>
<dbReference type="InterPro" id="IPR036097">
    <property type="entry name" value="HisK_dim/P_sf"/>
</dbReference>
<comment type="subcellular location">
    <subcellularLocation>
        <location evidence="2">Membrane</location>
        <topology evidence="2">Multi-pass membrane protein</topology>
    </subcellularLocation>
</comment>
<dbReference type="InterPro" id="IPR013656">
    <property type="entry name" value="PAS_4"/>
</dbReference>
<feature type="transmembrane region" description="Helical" evidence="14">
    <location>
        <begin position="306"/>
        <end position="326"/>
    </location>
</feature>
<dbReference type="InterPro" id="IPR004358">
    <property type="entry name" value="Sig_transdc_His_kin-like_C"/>
</dbReference>
<dbReference type="PROSITE" id="PS50109">
    <property type="entry name" value="HIS_KIN"/>
    <property type="match status" value="1"/>
</dbReference>
<feature type="transmembrane region" description="Helical" evidence="14">
    <location>
        <begin position="37"/>
        <end position="55"/>
    </location>
</feature>
<dbReference type="PANTHER" id="PTHR43065">
    <property type="entry name" value="SENSOR HISTIDINE KINASE"/>
    <property type="match status" value="1"/>
</dbReference>
<dbReference type="SUPFAM" id="SSF55785">
    <property type="entry name" value="PYP-like sensor domain (PAS domain)"/>
    <property type="match status" value="1"/>
</dbReference>
<feature type="transmembrane region" description="Helical" evidence="14">
    <location>
        <begin position="114"/>
        <end position="133"/>
    </location>
</feature>
<feature type="transmembrane region" description="Helical" evidence="14">
    <location>
        <begin position="6"/>
        <end position="25"/>
    </location>
</feature>
<proteinExistence type="inferred from homology"/>
<feature type="transmembrane region" description="Helical" evidence="14">
    <location>
        <begin position="67"/>
        <end position="87"/>
    </location>
</feature>
<evidence type="ECO:0000259" key="16">
    <source>
        <dbReference type="PROSITE" id="PS50112"/>
    </source>
</evidence>
<evidence type="ECO:0000256" key="7">
    <source>
        <dbReference type="ARBA" id="ARBA00022692"/>
    </source>
</evidence>
<dbReference type="CDD" id="cd00130">
    <property type="entry name" value="PAS"/>
    <property type="match status" value="1"/>
</dbReference>
<feature type="transmembrane region" description="Helical" evidence="14">
    <location>
        <begin position="402"/>
        <end position="422"/>
    </location>
</feature>
<evidence type="ECO:0000259" key="15">
    <source>
        <dbReference type="PROSITE" id="PS50109"/>
    </source>
</evidence>
<keyword evidence="7 14" id="KW-0812">Transmembrane</keyword>
<dbReference type="SMART" id="SM00388">
    <property type="entry name" value="HisKA"/>
    <property type="match status" value="1"/>
</dbReference>
<comment type="similarity">
    <text evidence="3">Belongs to the sodium:solute symporter (SSF) (TC 2.A.21) family.</text>
</comment>
<evidence type="ECO:0000256" key="6">
    <source>
        <dbReference type="ARBA" id="ARBA00022679"/>
    </source>
</evidence>
<dbReference type="Proteomes" id="UP000189177">
    <property type="component" value="Unassembled WGS sequence"/>
</dbReference>
<dbReference type="SMART" id="SM00091">
    <property type="entry name" value="PAS"/>
    <property type="match status" value="1"/>
</dbReference>
<dbReference type="InterPro" id="IPR000014">
    <property type="entry name" value="PAS"/>
</dbReference>
<dbReference type="PANTHER" id="PTHR43065:SF10">
    <property type="entry name" value="PEROXIDE STRESS-ACTIVATED HISTIDINE KINASE MAK3"/>
    <property type="match status" value="1"/>
</dbReference>
<dbReference type="Pfam" id="PF08448">
    <property type="entry name" value="PAS_4"/>
    <property type="match status" value="1"/>
</dbReference>
<keyword evidence="10" id="KW-0067">ATP-binding</keyword>
<dbReference type="EC" id="2.7.13.3" evidence="4"/>
<feature type="transmembrane region" description="Helical" evidence="14">
    <location>
        <begin position="378"/>
        <end position="396"/>
    </location>
</feature>
<comment type="catalytic activity">
    <reaction evidence="1">
        <text>ATP + protein L-histidine = ADP + protein N-phospho-L-histidine.</text>
        <dbReference type="EC" id="2.7.13.3"/>
    </reaction>
</comment>
<name>A0A1V2ZYS5_9GAMM</name>
<dbReference type="InterPro" id="IPR035965">
    <property type="entry name" value="PAS-like_dom_sf"/>
</dbReference>
<dbReference type="InterPro" id="IPR003661">
    <property type="entry name" value="HisK_dim/P_dom"/>
</dbReference>
<evidence type="ECO:0000256" key="8">
    <source>
        <dbReference type="ARBA" id="ARBA00022741"/>
    </source>
</evidence>
<dbReference type="SMART" id="SM00387">
    <property type="entry name" value="HATPase_c"/>
    <property type="match status" value="1"/>
</dbReference>